<dbReference type="AlphaFoldDB" id="A0AAD9RFH4"/>
<accession>A0AAD9RFH4</accession>
<evidence type="ECO:0000313" key="2">
    <source>
        <dbReference type="Proteomes" id="UP001258017"/>
    </source>
</evidence>
<organism evidence="1 2">
    <name type="scientific">Odynerus spinipes</name>
    <dbReference type="NCBI Taxonomy" id="1348599"/>
    <lineage>
        <taxon>Eukaryota</taxon>
        <taxon>Metazoa</taxon>
        <taxon>Ecdysozoa</taxon>
        <taxon>Arthropoda</taxon>
        <taxon>Hexapoda</taxon>
        <taxon>Insecta</taxon>
        <taxon>Pterygota</taxon>
        <taxon>Neoptera</taxon>
        <taxon>Endopterygota</taxon>
        <taxon>Hymenoptera</taxon>
        <taxon>Apocrita</taxon>
        <taxon>Aculeata</taxon>
        <taxon>Vespoidea</taxon>
        <taxon>Vespidae</taxon>
        <taxon>Eumeninae</taxon>
        <taxon>Odynerus</taxon>
    </lineage>
</organism>
<feature type="non-terminal residue" evidence="1">
    <location>
        <position position="20"/>
    </location>
</feature>
<gene>
    <name evidence="1" type="ORF">KPH14_000801</name>
</gene>
<dbReference type="EMBL" id="JAIFRP010000420">
    <property type="protein sequence ID" value="KAK2578333.1"/>
    <property type="molecule type" value="Genomic_DNA"/>
</dbReference>
<protein>
    <submittedName>
        <fullName evidence="1">Uncharacterized protein</fullName>
    </submittedName>
</protein>
<reference evidence="1" key="2">
    <citation type="journal article" date="2023" name="Commun. Biol.">
        <title>Intrasexual cuticular hydrocarbon dimorphism in a wasp sheds light on hydrocarbon biosynthesis genes in Hymenoptera.</title>
        <authorList>
            <person name="Moris V.C."/>
            <person name="Podsiadlowski L."/>
            <person name="Martin S."/>
            <person name="Oeyen J.P."/>
            <person name="Donath A."/>
            <person name="Petersen M."/>
            <person name="Wilbrandt J."/>
            <person name="Misof B."/>
            <person name="Liedtke D."/>
            <person name="Thamm M."/>
            <person name="Scheiner R."/>
            <person name="Schmitt T."/>
            <person name="Niehuis O."/>
        </authorList>
    </citation>
    <scope>NUCLEOTIDE SEQUENCE</scope>
    <source>
        <strain evidence="1">GBR_01_08_01A</strain>
    </source>
</reference>
<name>A0AAD9RFH4_9HYME</name>
<comment type="caution">
    <text evidence="1">The sequence shown here is derived from an EMBL/GenBank/DDBJ whole genome shotgun (WGS) entry which is preliminary data.</text>
</comment>
<dbReference type="Proteomes" id="UP001258017">
    <property type="component" value="Unassembled WGS sequence"/>
</dbReference>
<evidence type="ECO:0000313" key="1">
    <source>
        <dbReference type="EMBL" id="KAK2578333.1"/>
    </source>
</evidence>
<keyword evidence="2" id="KW-1185">Reference proteome</keyword>
<reference evidence="1" key="1">
    <citation type="submission" date="2021-08" db="EMBL/GenBank/DDBJ databases">
        <authorList>
            <person name="Misof B."/>
            <person name="Oliver O."/>
            <person name="Podsiadlowski L."/>
            <person name="Donath A."/>
            <person name="Peters R."/>
            <person name="Mayer C."/>
            <person name="Rust J."/>
            <person name="Gunkel S."/>
            <person name="Lesny P."/>
            <person name="Martin S."/>
            <person name="Oeyen J.P."/>
            <person name="Petersen M."/>
            <person name="Panagiotis P."/>
            <person name="Wilbrandt J."/>
            <person name="Tanja T."/>
        </authorList>
    </citation>
    <scope>NUCLEOTIDE SEQUENCE</scope>
    <source>
        <strain evidence="1">GBR_01_08_01A</strain>
        <tissue evidence="1">Thorax + abdomen</tissue>
    </source>
</reference>
<sequence>MHVACPSGGECMRLADWFTG</sequence>
<proteinExistence type="predicted"/>